<dbReference type="AlphaFoldDB" id="A0A3D9HWS8"/>
<dbReference type="GO" id="GO:0005971">
    <property type="term" value="C:ribonucleoside-diphosphate reductase complex"/>
    <property type="evidence" value="ECO:0007669"/>
    <property type="project" value="TreeGrafter"/>
</dbReference>
<dbReference type="InterPro" id="IPR013509">
    <property type="entry name" value="RNR_lsu_N"/>
</dbReference>
<name>A0A3D9HWS8_9PROT</name>
<evidence type="ECO:0000256" key="1">
    <source>
        <dbReference type="ARBA" id="ARBA00010406"/>
    </source>
</evidence>
<comment type="catalytic activity">
    <reaction evidence="5 6">
        <text>a 2'-deoxyribonucleoside 5'-diphosphate + [thioredoxin]-disulfide + H2O = a ribonucleoside 5'-diphosphate + [thioredoxin]-dithiol</text>
        <dbReference type="Rhea" id="RHEA:23252"/>
        <dbReference type="Rhea" id="RHEA-COMP:10698"/>
        <dbReference type="Rhea" id="RHEA-COMP:10700"/>
        <dbReference type="ChEBI" id="CHEBI:15377"/>
        <dbReference type="ChEBI" id="CHEBI:29950"/>
        <dbReference type="ChEBI" id="CHEBI:50058"/>
        <dbReference type="ChEBI" id="CHEBI:57930"/>
        <dbReference type="ChEBI" id="CHEBI:73316"/>
        <dbReference type="EC" id="1.17.4.1"/>
    </reaction>
</comment>
<evidence type="ECO:0000256" key="6">
    <source>
        <dbReference type="RuleBase" id="RU003410"/>
    </source>
</evidence>
<dbReference type="GO" id="GO:0004748">
    <property type="term" value="F:ribonucleoside-diphosphate reductase activity, thioredoxin disulfide as acceptor"/>
    <property type="evidence" value="ECO:0007669"/>
    <property type="project" value="UniProtKB-EC"/>
</dbReference>
<dbReference type="EMBL" id="QRDW01000001">
    <property type="protein sequence ID" value="RED53962.1"/>
    <property type="molecule type" value="Genomic_DNA"/>
</dbReference>
<protein>
    <recommendedName>
        <fullName evidence="2 6">Ribonucleoside-diphosphate reductase</fullName>
        <ecNumber evidence="2 6">1.17.4.1</ecNumber>
    </recommendedName>
</protein>
<evidence type="ECO:0000259" key="8">
    <source>
        <dbReference type="Pfam" id="PF02867"/>
    </source>
</evidence>
<feature type="domain" description="Ribonucleotide reductase large subunit C-terminal" evidence="8">
    <location>
        <begin position="122"/>
        <end position="441"/>
    </location>
</feature>
<keyword evidence="3 6" id="KW-0560">Oxidoreductase</keyword>
<evidence type="ECO:0000256" key="5">
    <source>
        <dbReference type="ARBA" id="ARBA00047754"/>
    </source>
</evidence>
<organism evidence="9 10">
    <name type="scientific">Aestuariispira insulae</name>
    <dbReference type="NCBI Taxonomy" id="1461337"/>
    <lineage>
        <taxon>Bacteria</taxon>
        <taxon>Pseudomonadati</taxon>
        <taxon>Pseudomonadota</taxon>
        <taxon>Alphaproteobacteria</taxon>
        <taxon>Rhodospirillales</taxon>
        <taxon>Kiloniellaceae</taxon>
        <taxon>Aestuariispira</taxon>
    </lineage>
</organism>
<evidence type="ECO:0000256" key="4">
    <source>
        <dbReference type="ARBA" id="ARBA00023116"/>
    </source>
</evidence>
<dbReference type="InterPro" id="IPR008926">
    <property type="entry name" value="RNR_R1-su_N"/>
</dbReference>
<dbReference type="NCBIfam" id="NF006577">
    <property type="entry name" value="PRK09102.1"/>
    <property type="match status" value="1"/>
</dbReference>
<feature type="domain" description="Ribonucleotide reductase large subunit C-terminal" evidence="8">
    <location>
        <begin position="451"/>
        <end position="596"/>
    </location>
</feature>
<dbReference type="Pfam" id="PF02867">
    <property type="entry name" value="Ribonuc_red_lgC"/>
    <property type="match status" value="2"/>
</dbReference>
<evidence type="ECO:0000256" key="2">
    <source>
        <dbReference type="ARBA" id="ARBA00012274"/>
    </source>
</evidence>
<dbReference type="CDD" id="cd01679">
    <property type="entry name" value="RNR_I"/>
    <property type="match status" value="1"/>
</dbReference>
<gene>
    <name evidence="9" type="ORF">DFP90_101761</name>
</gene>
<reference evidence="9 10" key="1">
    <citation type="submission" date="2018-07" db="EMBL/GenBank/DDBJ databases">
        <title>Genomic Encyclopedia of Type Strains, Phase III (KMG-III): the genomes of soil and plant-associated and newly described type strains.</title>
        <authorList>
            <person name="Whitman W."/>
        </authorList>
    </citation>
    <scope>NUCLEOTIDE SEQUENCE [LARGE SCALE GENOMIC DNA]</scope>
    <source>
        <strain evidence="9 10">CECT 8488</strain>
    </source>
</reference>
<comment type="similarity">
    <text evidence="1 6">Belongs to the ribonucleoside diphosphate reductase large chain family.</text>
</comment>
<feature type="domain" description="Ribonucleotide reductase large subunit N-terminal" evidence="7">
    <location>
        <begin position="53"/>
        <end position="118"/>
    </location>
</feature>
<dbReference type="GO" id="GO:0009263">
    <property type="term" value="P:deoxyribonucleotide biosynthetic process"/>
    <property type="evidence" value="ECO:0007669"/>
    <property type="project" value="UniProtKB-KW"/>
</dbReference>
<dbReference type="PRINTS" id="PR01183">
    <property type="entry name" value="RIBORDTASEM1"/>
</dbReference>
<comment type="function">
    <text evidence="6">Provides the precursors necessary for DNA synthesis. Catalyzes the biosynthesis of deoxyribonucleotides from the corresponding ribonucleotides.</text>
</comment>
<accession>A0A3D9HWS8</accession>
<keyword evidence="4 6" id="KW-0215">Deoxyribonucleotide synthesis</keyword>
<evidence type="ECO:0000256" key="3">
    <source>
        <dbReference type="ARBA" id="ARBA00023002"/>
    </source>
</evidence>
<keyword evidence="10" id="KW-1185">Reference proteome</keyword>
<dbReference type="PANTHER" id="PTHR11573:SF6">
    <property type="entry name" value="RIBONUCLEOSIDE-DIPHOSPHATE REDUCTASE LARGE SUBUNIT"/>
    <property type="match status" value="1"/>
</dbReference>
<proteinExistence type="inferred from homology"/>
<dbReference type="InterPro" id="IPR000788">
    <property type="entry name" value="RNR_lg_C"/>
</dbReference>
<dbReference type="GO" id="GO:0005524">
    <property type="term" value="F:ATP binding"/>
    <property type="evidence" value="ECO:0007669"/>
    <property type="project" value="InterPro"/>
</dbReference>
<dbReference type="SUPFAM" id="SSF48168">
    <property type="entry name" value="R1 subunit of ribonucleotide reductase, N-terminal domain"/>
    <property type="match status" value="1"/>
</dbReference>
<dbReference type="Proteomes" id="UP000256845">
    <property type="component" value="Unassembled WGS sequence"/>
</dbReference>
<evidence type="ECO:0000313" key="10">
    <source>
        <dbReference type="Proteomes" id="UP000256845"/>
    </source>
</evidence>
<dbReference type="EC" id="1.17.4.1" evidence="2 6"/>
<evidence type="ECO:0000313" key="9">
    <source>
        <dbReference type="EMBL" id="RED53962.1"/>
    </source>
</evidence>
<sequence>MDAALDADGKGLESLEAMLAGQSGEANLDTETRDHAQNERGISVVMDRTRDALLTEFGKATLKDRYLMPGESYQDMFARVAMHFADDSAHAQRLYDAISKLWFMPATPVLSNGGTKRGLPISCFLNECNDSLEGIVDMWNENVWLAARGGGIGSYWGNLRSIGEKVGANGKTSGVVPFIRVMDSLTLAISQGSLRRGSAACYLPVWHPEIEEFVEIRRPTGGDPNRKALNLHHGILISDDFMRAVEEGGEWALTSPKDKSVIRKINARELWIRILTARIETGEPYIINIDHVNRAIPEHQKLMGLTVKTSNLCAEITLPTGIDKDGVDRTAVCCLSSLNLEKYQEWEGDEMFLEDVMRFLDNVLQDFIDNAPDEFARAKYSAARERSVGLGVMGFHSFLQANNMPVESVMAKVWNKRMFAHIRKGADAASVKLAEEKGACPDAAEFGIMERFSNKMAVAPTASISIICGGTSPGIEPIAANSFTHKTLSGSFNVRNRHLKKLLEEKGMDNDDVWSSITVNEGSVQHLDFLSDDEKDTFKTAFEIDQRWLIDHAADRAPMICQAQSLNIFLPADVHKRDLHQIHYQAWKKGVKSLYYCRSKSIQRAEAGAEHRPAAVAVPHMGKVNGSEAPASTDYEECLACQ</sequence>
<dbReference type="InterPro" id="IPR039718">
    <property type="entry name" value="Rrm1"/>
</dbReference>
<comment type="caution">
    <text evidence="9">The sequence shown here is derived from an EMBL/GenBank/DDBJ whole genome shotgun (WGS) entry which is preliminary data.</text>
</comment>
<dbReference type="FunFam" id="3.20.70.20:FF:000034">
    <property type="entry name" value="Ribonucleoside-diphosphate reductase large chain, putative"/>
    <property type="match status" value="1"/>
</dbReference>
<dbReference type="Pfam" id="PF00317">
    <property type="entry name" value="Ribonuc_red_lgN"/>
    <property type="match status" value="1"/>
</dbReference>
<dbReference type="UniPathway" id="UPA00326"/>
<dbReference type="Gene3D" id="3.20.70.20">
    <property type="match status" value="1"/>
</dbReference>
<dbReference type="SUPFAM" id="SSF51998">
    <property type="entry name" value="PFL-like glycyl radical enzymes"/>
    <property type="match status" value="1"/>
</dbReference>
<evidence type="ECO:0000259" key="7">
    <source>
        <dbReference type="Pfam" id="PF00317"/>
    </source>
</evidence>
<dbReference type="PANTHER" id="PTHR11573">
    <property type="entry name" value="RIBONUCLEOSIDE-DIPHOSPHATE REDUCTASE LARGE CHAIN"/>
    <property type="match status" value="1"/>
</dbReference>